<dbReference type="RefSeq" id="XP_002911807.1">
    <property type="nucleotide sequence ID" value="XM_002911761.1"/>
</dbReference>
<dbReference type="HOGENOM" id="CLU_1038342_0_0_1"/>
<sequence length="268" mass="29554">MTTTATKARWVLYDDQHPDGSSLRTLTQTQGPTALHIEKPNTQLMNLRVSPSLTQDPGYASWAPALFRTLRRDRTQSGTVPSTGWSWHQRLWDSVVNNWPLCESPPMPEGEHSTLTLNVTIHHGTRLHVDQVRFLPSTSSNLLNPVVFIEQVDPAVRSTSGTWQVIQSNAMMTLESGATMRIDFSGTKATWIGWAPNGYPSQGSSTGTYVLDGADPARFTVPGVPPGVVSASIMYFSKLACPRQECTLRLPLYLQPRDSRVVSHPTGT</sequence>
<evidence type="ECO:0000313" key="2">
    <source>
        <dbReference type="Proteomes" id="UP000001861"/>
    </source>
</evidence>
<protein>
    <submittedName>
        <fullName evidence="1">Uncharacterized protein</fullName>
    </submittedName>
</protein>
<dbReference type="AlphaFoldDB" id="D6RKK4"/>
<dbReference type="OrthoDB" id="3052647at2759"/>
<keyword evidence="2" id="KW-1185">Reference proteome</keyword>
<dbReference type="GeneID" id="9378980"/>
<accession>D6RKK4</accession>
<dbReference type="InParanoid" id="D6RKK4"/>
<evidence type="ECO:0000313" key="1">
    <source>
        <dbReference type="EMBL" id="EFI28313.1"/>
    </source>
</evidence>
<dbReference type="EMBL" id="AACS02000002">
    <property type="protein sequence ID" value="EFI28313.1"/>
    <property type="molecule type" value="Genomic_DNA"/>
</dbReference>
<dbReference type="VEuPathDB" id="FungiDB:CC1G_13842"/>
<name>D6RKK4_COPC7</name>
<dbReference type="STRING" id="240176.D6RKK4"/>
<organism evidence="1 2">
    <name type="scientific">Coprinopsis cinerea (strain Okayama-7 / 130 / ATCC MYA-4618 / FGSC 9003)</name>
    <name type="common">Inky cap fungus</name>
    <name type="synonym">Hormographiella aspergillata</name>
    <dbReference type="NCBI Taxonomy" id="240176"/>
    <lineage>
        <taxon>Eukaryota</taxon>
        <taxon>Fungi</taxon>
        <taxon>Dikarya</taxon>
        <taxon>Basidiomycota</taxon>
        <taxon>Agaricomycotina</taxon>
        <taxon>Agaricomycetes</taxon>
        <taxon>Agaricomycetidae</taxon>
        <taxon>Agaricales</taxon>
        <taxon>Agaricineae</taxon>
        <taxon>Psathyrellaceae</taxon>
        <taxon>Coprinopsis</taxon>
    </lineage>
</organism>
<proteinExistence type="predicted"/>
<gene>
    <name evidence="1" type="ORF">CC1G_13842</name>
</gene>
<dbReference type="Proteomes" id="UP000001861">
    <property type="component" value="Unassembled WGS sequence"/>
</dbReference>
<reference evidence="1 2" key="1">
    <citation type="journal article" date="2010" name="Proc. Natl. Acad. Sci. U.S.A.">
        <title>Insights into evolution of multicellular fungi from the assembled chromosomes of the mushroom Coprinopsis cinerea (Coprinus cinereus).</title>
        <authorList>
            <person name="Stajich J.E."/>
            <person name="Wilke S.K."/>
            <person name="Ahren D."/>
            <person name="Au C.H."/>
            <person name="Birren B.W."/>
            <person name="Borodovsky M."/>
            <person name="Burns C."/>
            <person name="Canback B."/>
            <person name="Casselton L.A."/>
            <person name="Cheng C.K."/>
            <person name="Deng J."/>
            <person name="Dietrich F.S."/>
            <person name="Fargo D.C."/>
            <person name="Farman M.L."/>
            <person name="Gathman A.C."/>
            <person name="Goldberg J."/>
            <person name="Guigo R."/>
            <person name="Hoegger P.J."/>
            <person name="Hooker J.B."/>
            <person name="Huggins A."/>
            <person name="James T.Y."/>
            <person name="Kamada T."/>
            <person name="Kilaru S."/>
            <person name="Kodira C."/>
            <person name="Kues U."/>
            <person name="Kupfer D."/>
            <person name="Kwan H.S."/>
            <person name="Lomsadze A."/>
            <person name="Li W."/>
            <person name="Lilly W.W."/>
            <person name="Ma L.J."/>
            <person name="Mackey A.J."/>
            <person name="Manning G."/>
            <person name="Martin F."/>
            <person name="Muraguchi H."/>
            <person name="Natvig D.O."/>
            <person name="Palmerini H."/>
            <person name="Ramesh M.A."/>
            <person name="Rehmeyer C.J."/>
            <person name="Roe B.A."/>
            <person name="Shenoy N."/>
            <person name="Stanke M."/>
            <person name="Ter-Hovhannisyan V."/>
            <person name="Tunlid A."/>
            <person name="Velagapudi R."/>
            <person name="Vision T.J."/>
            <person name="Zeng Q."/>
            <person name="Zolan M.E."/>
            <person name="Pukkila P.J."/>
        </authorList>
    </citation>
    <scope>NUCLEOTIDE SEQUENCE [LARGE SCALE GENOMIC DNA]</scope>
    <source>
        <strain evidence="2">Okayama-7 / 130 / ATCC MYA-4618 / FGSC 9003</strain>
    </source>
</reference>
<dbReference type="KEGG" id="cci:CC1G_13842"/>
<comment type="caution">
    <text evidence="1">The sequence shown here is derived from an EMBL/GenBank/DDBJ whole genome shotgun (WGS) entry which is preliminary data.</text>
</comment>